<organism evidence="1 2">
    <name type="scientific">Rahnella laticis</name>
    <dbReference type="NCBI Taxonomy" id="2787622"/>
    <lineage>
        <taxon>Bacteria</taxon>
        <taxon>Pseudomonadati</taxon>
        <taxon>Pseudomonadota</taxon>
        <taxon>Gammaproteobacteria</taxon>
        <taxon>Enterobacterales</taxon>
        <taxon>Yersiniaceae</taxon>
        <taxon>Rahnella</taxon>
    </lineage>
</organism>
<gene>
    <name evidence="1" type="ORF">IV433_19815</name>
</gene>
<evidence type="ECO:0000313" key="1">
    <source>
        <dbReference type="EMBL" id="MBF7981662.1"/>
    </source>
</evidence>
<evidence type="ECO:0000313" key="2">
    <source>
        <dbReference type="Proteomes" id="UP000636811"/>
    </source>
</evidence>
<dbReference type="Proteomes" id="UP000636811">
    <property type="component" value="Unassembled WGS sequence"/>
</dbReference>
<protein>
    <submittedName>
        <fullName evidence="1">Uncharacterized protein</fullName>
    </submittedName>
</protein>
<name>A0ABS0E9B2_9GAMM</name>
<dbReference type="RefSeq" id="WP_195815574.1">
    <property type="nucleotide sequence ID" value="NZ_JADOBI010000010.1"/>
</dbReference>
<accession>A0ABS0E9B2</accession>
<proteinExistence type="predicted"/>
<comment type="caution">
    <text evidence="1">The sequence shown here is derived from an EMBL/GenBank/DDBJ whole genome shotgun (WGS) entry which is preliminary data.</text>
</comment>
<keyword evidence="2" id="KW-1185">Reference proteome</keyword>
<sequence>MPSLPTIEQYRAMTLRERQILGMQLFKSAYDKSMAEINKLNETAKLNHQ</sequence>
<dbReference type="EMBL" id="JADOBI010000010">
    <property type="protein sequence ID" value="MBF7981662.1"/>
    <property type="molecule type" value="Genomic_DNA"/>
</dbReference>
<reference evidence="1 2" key="1">
    <citation type="submission" date="2020-11" db="EMBL/GenBank/DDBJ databases">
        <title>Taxonomic investigation of Rahnella strains.</title>
        <authorList>
            <person name="Lee S.D."/>
        </authorList>
    </citation>
    <scope>NUCLEOTIDE SEQUENCE [LARGE SCALE GENOMIC DNA]</scope>
    <source>
        <strain evidence="1 2">SAP-17</strain>
    </source>
</reference>